<reference evidence="4 6" key="2">
    <citation type="submission" date="2018-06" db="EMBL/GenBank/DDBJ databases">
        <authorList>
            <consortium name="Pathogen Informatics"/>
            <person name="Doyle S."/>
        </authorList>
    </citation>
    <scope>NUCLEOTIDE SEQUENCE [LARGE SCALE GENOMIC DNA]</scope>
    <source>
        <strain evidence="4 6">NCTC12437</strain>
    </source>
</reference>
<dbReference type="STRING" id="28083.Lbir_1918"/>
<dbReference type="Gene3D" id="3.40.1350.10">
    <property type="match status" value="1"/>
</dbReference>
<dbReference type="Pfam" id="PF06250">
    <property type="entry name" value="YhcG_C"/>
    <property type="match status" value="1"/>
</dbReference>
<feature type="domain" description="YhcG PDDEXK nuclease" evidence="1">
    <location>
        <begin position="173"/>
        <end position="324"/>
    </location>
</feature>
<reference evidence="3 5" key="1">
    <citation type="submission" date="2015-11" db="EMBL/GenBank/DDBJ databases">
        <title>Genomic analysis of 38 Legionella species identifies large and diverse effector repertoires.</title>
        <authorList>
            <person name="Burstein D."/>
            <person name="Amaro F."/>
            <person name="Zusman T."/>
            <person name="Lifshitz Z."/>
            <person name="Cohen O."/>
            <person name="Gilbert J.A."/>
            <person name="Pupko T."/>
            <person name="Shuman H.A."/>
            <person name="Segal G."/>
        </authorList>
    </citation>
    <scope>NUCLEOTIDE SEQUENCE [LARGE SCALE GENOMIC DNA]</scope>
    <source>
        <strain evidence="3 5">CDC#1407-AL-14</strain>
    </source>
</reference>
<dbReference type="InterPro" id="IPR041527">
    <property type="entry name" value="YhcG_N"/>
</dbReference>
<accession>A0A378JU03</accession>
<dbReference type="Pfam" id="PF17761">
    <property type="entry name" value="DUF1016_N"/>
    <property type="match status" value="1"/>
</dbReference>
<dbReference type="Proteomes" id="UP000255066">
    <property type="component" value="Unassembled WGS sequence"/>
</dbReference>
<feature type="domain" description="YhcG N-terminal" evidence="2">
    <location>
        <begin position="15"/>
        <end position="151"/>
    </location>
</feature>
<dbReference type="GO" id="GO:0003676">
    <property type="term" value="F:nucleic acid binding"/>
    <property type="evidence" value="ECO:0007669"/>
    <property type="project" value="InterPro"/>
</dbReference>
<dbReference type="RefSeq" id="WP_058523943.1">
    <property type="nucleotide sequence ID" value="NZ_CAAAHV010000075.1"/>
</dbReference>
<organism evidence="4 6">
    <name type="scientific">Legionella birminghamensis</name>
    <dbReference type="NCBI Taxonomy" id="28083"/>
    <lineage>
        <taxon>Bacteria</taxon>
        <taxon>Pseudomonadati</taxon>
        <taxon>Pseudomonadota</taxon>
        <taxon>Gammaproteobacteria</taxon>
        <taxon>Legionellales</taxon>
        <taxon>Legionellaceae</taxon>
        <taxon>Legionella</taxon>
    </lineage>
</organism>
<dbReference type="OrthoDB" id="9801263at2"/>
<evidence type="ECO:0000313" key="6">
    <source>
        <dbReference type="Proteomes" id="UP000255066"/>
    </source>
</evidence>
<dbReference type="InterPro" id="IPR053148">
    <property type="entry name" value="PD-DEXK-like_domain"/>
</dbReference>
<dbReference type="AlphaFoldDB" id="A0A378JU03"/>
<dbReference type="InterPro" id="IPR011856">
    <property type="entry name" value="tRNA_endonuc-like_dom_sf"/>
</dbReference>
<evidence type="ECO:0000313" key="3">
    <source>
        <dbReference type="EMBL" id="KTC69914.1"/>
    </source>
</evidence>
<evidence type="ECO:0000313" key="4">
    <source>
        <dbReference type="EMBL" id="STX60882.1"/>
    </source>
</evidence>
<dbReference type="PANTHER" id="PTHR30547">
    <property type="entry name" value="UNCHARACTERIZED PROTEIN YHCG-RELATED"/>
    <property type="match status" value="1"/>
</dbReference>
<name>A0A378JU03_9GAMM</name>
<evidence type="ECO:0000259" key="2">
    <source>
        <dbReference type="Pfam" id="PF17761"/>
    </source>
</evidence>
<gene>
    <name evidence="3" type="ORF">Lbir_1918</name>
    <name evidence="4" type="ORF">NCTC12437_03174</name>
</gene>
<dbReference type="EMBL" id="UGNW01000002">
    <property type="protein sequence ID" value="STX60882.1"/>
    <property type="molecule type" value="Genomic_DNA"/>
</dbReference>
<sequence>MTKPLINSYENDFDEIHRMIILAKSKVWQQVNSALILLYWDIGAYISQKTITGSWGQGIVEELALFIASKNPSIQGFSARNIWRMKKFYETYSPHPKLSTLLTEIGWSNHLHILSKTKTIEEKEYYLMLAAKCNYSARDLARLIDSSTFERTVLANQKLSTVLAEFPENTAGVFKDSYVFEFLNLSEDHLEGDLRRALVKNLRKFLLELGPDFTLMGEEYPIQVGNKDFRIDLLMFHRGLNAMCALELKISEFHPSHVGQLQFYLEALDRDIKKPHENPSIGILICKSKDDEVVKYAMSRSMSPTMIAEYETKLIDKRLLQEKLHEISLAFENFNEED</sequence>
<dbReference type="EMBL" id="LNXT01000034">
    <property type="protein sequence ID" value="KTC69914.1"/>
    <property type="molecule type" value="Genomic_DNA"/>
</dbReference>
<evidence type="ECO:0000259" key="1">
    <source>
        <dbReference type="Pfam" id="PF06250"/>
    </source>
</evidence>
<protein>
    <submittedName>
        <fullName evidence="4">Protein of uncharacterized function DUF1016</fullName>
    </submittedName>
</protein>
<proteinExistence type="predicted"/>
<keyword evidence="5" id="KW-1185">Reference proteome</keyword>
<evidence type="ECO:0000313" key="5">
    <source>
        <dbReference type="Proteomes" id="UP000054735"/>
    </source>
</evidence>
<dbReference type="Proteomes" id="UP000054735">
    <property type="component" value="Unassembled WGS sequence"/>
</dbReference>
<dbReference type="InterPro" id="IPR009362">
    <property type="entry name" value="YhcG_C"/>
</dbReference>
<dbReference type="PANTHER" id="PTHR30547:SF0">
    <property type="entry name" value="BLR8175 PROTEIN"/>
    <property type="match status" value="1"/>
</dbReference>